<evidence type="ECO:0000256" key="4">
    <source>
        <dbReference type="ARBA" id="ARBA00022990"/>
    </source>
</evidence>
<dbReference type="Pfam" id="PF16752">
    <property type="entry name" value="TBCC_N"/>
    <property type="match status" value="1"/>
</dbReference>
<dbReference type="Gene3D" id="1.20.58.1250">
    <property type="entry name" value="Tubulin Binding Cofactor C, N-terminal domain"/>
    <property type="match status" value="1"/>
</dbReference>
<sequence>MDMDPKDRFHRHFHDSVALIREKIGELENVAAVGGERQDAIEHILACLTRLSNEVADASHYLPAYDQRTCQEAIKALREQFEKVRATFKPKTRFQFKNRNGVPHKPFPASECDGENSNSRAGEMRWMPVPSSNGNDIPPPKCEDPLMNLPGLKPAPAPKNYNAVIATSTGIRKPSFSTVKEINIAHHSGLHIALPGTAAAATSSGTVTELDQCVVDMSIPTISSGVPAPLPFRSLALKNIKNSLIICGHVEGPVHITNLKNCVVMAMAQQVRIHECEDVTFYLHVLSRPIIEDCRNVRFAKTPAGYLTEKQQLEETNLFDQVDDFKWLKATPSPHWSLVPEEEVIQEPVWKKYLVGRIGPAKVEDTLRAFGILGKDT</sequence>
<reference evidence="9 10" key="1">
    <citation type="journal article" date="2011" name="Cell">
        <title>Insight into structure and assembly of the nuclear pore complex by utilizing the genome of a eukaryotic thermophile.</title>
        <authorList>
            <person name="Amlacher S."/>
            <person name="Sarges P."/>
            <person name="Flemming D."/>
            <person name="van Noort V."/>
            <person name="Kunze R."/>
            <person name="Devos D.P."/>
            <person name="Arumugam M."/>
            <person name="Bork P."/>
            <person name="Hurt E."/>
        </authorList>
    </citation>
    <scope>NUCLEOTIDE SEQUENCE [LARGE SCALE GENOMIC DNA]</scope>
    <source>
        <strain evidence="10">DSM 1495 / CBS 144.50 / IMI 039719</strain>
    </source>
</reference>
<name>G0S291_CHATD</name>
<dbReference type="GO" id="GO:0015631">
    <property type="term" value="F:tubulin binding"/>
    <property type="evidence" value="ECO:0007669"/>
    <property type="project" value="InterPro"/>
</dbReference>
<accession>G0S291</accession>
<comment type="subcellular location">
    <subcellularLocation>
        <location evidence="1">Cytoplasm</location>
    </subcellularLocation>
</comment>
<evidence type="ECO:0000256" key="5">
    <source>
        <dbReference type="ARBA" id="ARBA00023186"/>
    </source>
</evidence>
<dbReference type="Proteomes" id="UP000008066">
    <property type="component" value="Unassembled WGS sequence"/>
</dbReference>
<evidence type="ECO:0000259" key="8">
    <source>
        <dbReference type="PROSITE" id="PS51329"/>
    </source>
</evidence>
<evidence type="ECO:0000313" key="10">
    <source>
        <dbReference type="Proteomes" id="UP000008066"/>
    </source>
</evidence>
<dbReference type="Pfam" id="PF07986">
    <property type="entry name" value="TBCC"/>
    <property type="match status" value="1"/>
</dbReference>
<dbReference type="InterPro" id="IPR012945">
    <property type="entry name" value="Tubulin-bd_cofactor_C_dom"/>
</dbReference>
<evidence type="ECO:0000313" key="9">
    <source>
        <dbReference type="EMBL" id="EGS22124.1"/>
    </source>
</evidence>
<feature type="domain" description="C-CAP/cofactor C-like" evidence="8">
    <location>
        <begin position="205"/>
        <end position="327"/>
    </location>
</feature>
<keyword evidence="5" id="KW-0143">Chaperone</keyword>
<evidence type="ECO:0000256" key="3">
    <source>
        <dbReference type="ARBA" id="ARBA00022490"/>
    </source>
</evidence>
<dbReference type="InterPro" id="IPR031925">
    <property type="entry name" value="TBCC_N"/>
</dbReference>
<evidence type="ECO:0000256" key="7">
    <source>
        <dbReference type="SAM" id="MobiDB-lite"/>
    </source>
</evidence>
<dbReference type="GO" id="GO:0005737">
    <property type="term" value="C:cytoplasm"/>
    <property type="evidence" value="ECO:0007669"/>
    <property type="project" value="UniProtKB-SubCell"/>
</dbReference>
<dbReference type="PROSITE" id="PS51329">
    <property type="entry name" value="C_CAP_COFACTOR_C"/>
    <property type="match status" value="1"/>
</dbReference>
<gene>
    <name evidence="9" type="ORF">CTHT_0016400</name>
</gene>
<evidence type="ECO:0000256" key="1">
    <source>
        <dbReference type="ARBA" id="ARBA00004496"/>
    </source>
</evidence>
<evidence type="ECO:0000256" key="6">
    <source>
        <dbReference type="ARBA" id="ARBA00026055"/>
    </source>
</evidence>
<comment type="subunit">
    <text evidence="6">Supercomplex made of cofactors A to E. Cofactors A and D function by capturing and stabilizing tubulin in a quasi-native conformation. Cofactor E binds to the cofactor D-tubulin complex; interaction with cofactor C then causes the release of tubulin polypeptides that are committed to the native state.</text>
</comment>
<dbReference type="RefSeq" id="XP_006692143.1">
    <property type="nucleotide sequence ID" value="XM_006692080.1"/>
</dbReference>
<dbReference type="eggNOG" id="KOG2512">
    <property type="taxonomic scope" value="Eukaryota"/>
</dbReference>
<proteinExistence type="inferred from homology"/>
<dbReference type="GO" id="GO:0007021">
    <property type="term" value="P:tubulin complex assembly"/>
    <property type="evidence" value="ECO:0007669"/>
    <property type="project" value="TreeGrafter"/>
</dbReference>
<dbReference type="KEGG" id="cthr:CTHT_0016400"/>
<dbReference type="PANTHER" id="PTHR15139:SF0">
    <property type="entry name" value="TUBULIN-SPECIFIC CHAPERONE C"/>
    <property type="match status" value="1"/>
</dbReference>
<dbReference type="GeneID" id="18255678"/>
<keyword evidence="10" id="KW-1185">Reference proteome</keyword>
<comment type="similarity">
    <text evidence="2">Belongs to the TBCC family.</text>
</comment>
<keyword evidence="4" id="KW-0007">Acetylation</keyword>
<dbReference type="InterPro" id="IPR027684">
    <property type="entry name" value="TBCC"/>
</dbReference>
<dbReference type="InterPro" id="IPR017901">
    <property type="entry name" value="C-CAP_CF_C-like"/>
</dbReference>
<dbReference type="InterPro" id="IPR038397">
    <property type="entry name" value="TBCC_N_sf"/>
</dbReference>
<dbReference type="Gene3D" id="2.160.20.70">
    <property type="match status" value="1"/>
</dbReference>
<dbReference type="InterPro" id="IPR016098">
    <property type="entry name" value="CAP/MinC_C"/>
</dbReference>
<protein>
    <submittedName>
        <fullName evidence="9">Tubulin folding cofactor C-like protein</fullName>
    </submittedName>
</protein>
<dbReference type="AlphaFoldDB" id="G0S291"/>
<dbReference type="OMA" id="YFQHEIT"/>
<dbReference type="GO" id="GO:0007023">
    <property type="term" value="P:post-chaperonin tubulin folding pathway"/>
    <property type="evidence" value="ECO:0007669"/>
    <property type="project" value="InterPro"/>
</dbReference>
<dbReference type="HOGENOM" id="CLU_032612_1_0_1"/>
<organism evidence="10">
    <name type="scientific">Chaetomium thermophilum (strain DSM 1495 / CBS 144.50 / IMI 039719)</name>
    <name type="common">Thermochaetoides thermophila</name>
    <dbReference type="NCBI Taxonomy" id="759272"/>
    <lineage>
        <taxon>Eukaryota</taxon>
        <taxon>Fungi</taxon>
        <taxon>Dikarya</taxon>
        <taxon>Ascomycota</taxon>
        <taxon>Pezizomycotina</taxon>
        <taxon>Sordariomycetes</taxon>
        <taxon>Sordariomycetidae</taxon>
        <taxon>Sordariales</taxon>
        <taxon>Chaetomiaceae</taxon>
        <taxon>Thermochaetoides</taxon>
    </lineage>
</organism>
<dbReference type="EMBL" id="GL988040">
    <property type="protein sequence ID" value="EGS22124.1"/>
    <property type="molecule type" value="Genomic_DNA"/>
</dbReference>
<dbReference type="STRING" id="759272.G0S291"/>
<keyword evidence="3" id="KW-0963">Cytoplasm</keyword>
<dbReference type="OrthoDB" id="194775at2759"/>
<feature type="region of interest" description="Disordered" evidence="7">
    <location>
        <begin position="96"/>
        <end position="119"/>
    </location>
</feature>
<dbReference type="SMART" id="SM00673">
    <property type="entry name" value="CARP"/>
    <property type="match status" value="1"/>
</dbReference>
<evidence type="ECO:0000256" key="2">
    <source>
        <dbReference type="ARBA" id="ARBA00008848"/>
    </source>
</evidence>
<dbReference type="InterPro" id="IPR006599">
    <property type="entry name" value="CARP_motif"/>
</dbReference>
<dbReference type="PANTHER" id="PTHR15139">
    <property type="entry name" value="TUBULIN FOLDING COFACTOR C"/>
    <property type="match status" value="1"/>
</dbReference>